<feature type="chain" id="PRO_5035446495" evidence="1">
    <location>
        <begin position="42"/>
        <end position="129"/>
    </location>
</feature>
<dbReference type="PANTHER" id="PTHR39112:SF1">
    <property type="entry name" value="PROTEIN RALF-LIKE 27"/>
    <property type="match status" value="1"/>
</dbReference>
<protein>
    <submittedName>
        <fullName evidence="3">Uncharacterized protein LOC110012400</fullName>
    </submittedName>
</protein>
<dbReference type="AlphaFoldDB" id="A0A8M8V551"/>
<organism evidence="2 3">
    <name type="scientific">Sesamum indicum</name>
    <name type="common">Oriental sesame</name>
    <name type="synonym">Sesamum orientale</name>
    <dbReference type="NCBI Taxonomy" id="4182"/>
    <lineage>
        <taxon>Eukaryota</taxon>
        <taxon>Viridiplantae</taxon>
        <taxon>Streptophyta</taxon>
        <taxon>Embryophyta</taxon>
        <taxon>Tracheophyta</taxon>
        <taxon>Spermatophyta</taxon>
        <taxon>Magnoliopsida</taxon>
        <taxon>eudicotyledons</taxon>
        <taxon>Gunneridae</taxon>
        <taxon>Pentapetalae</taxon>
        <taxon>asterids</taxon>
        <taxon>lamiids</taxon>
        <taxon>Lamiales</taxon>
        <taxon>Pedaliaceae</taxon>
        <taxon>Sesamum</taxon>
    </lineage>
</organism>
<keyword evidence="1" id="KW-0732">Signal</keyword>
<dbReference type="GeneID" id="110012400"/>
<proteinExistence type="predicted"/>
<evidence type="ECO:0000313" key="2">
    <source>
        <dbReference type="Proteomes" id="UP000504604"/>
    </source>
</evidence>
<dbReference type="PANTHER" id="PTHR39112">
    <property type="entry name" value="PROTEIN RALF-LIKE 27-RELATED"/>
    <property type="match status" value="1"/>
</dbReference>
<evidence type="ECO:0000256" key="1">
    <source>
        <dbReference type="SAM" id="SignalP"/>
    </source>
</evidence>
<sequence>MEKPKPNANYRRTRAFLHYFAPALVLLLPLLLSANLQKAECLSTATPAAEGRCNGTSRITDCLPDDEEFLMESETSRRLLVNEPKTYFGRALQPPPICDAKVVGNCFPEPRAIDDRRHCTVNDCGRPGN</sequence>
<dbReference type="RefSeq" id="XP_020551454.1">
    <property type="nucleotide sequence ID" value="XM_020695795.1"/>
</dbReference>
<reference evidence="3" key="1">
    <citation type="submission" date="2025-08" db="UniProtKB">
        <authorList>
            <consortium name="RefSeq"/>
        </authorList>
    </citation>
    <scope>IDENTIFICATION</scope>
</reference>
<dbReference type="InterPro" id="IPR039252">
    <property type="entry name" value="RALFL27"/>
</dbReference>
<dbReference type="Gramene" id="SIN_1006534.t">
    <property type="protein sequence ID" value="SIN_1006534.t.cds1"/>
    <property type="gene ID" value="SIN_1006534"/>
</dbReference>
<name>A0A8M8V551_SESIN</name>
<feature type="signal peptide" evidence="1">
    <location>
        <begin position="1"/>
        <end position="41"/>
    </location>
</feature>
<dbReference type="Proteomes" id="UP000504604">
    <property type="component" value="Linkage group LG8"/>
</dbReference>
<dbReference type="OrthoDB" id="1303939at2759"/>
<keyword evidence="2" id="KW-1185">Reference proteome</keyword>
<evidence type="ECO:0000313" key="3">
    <source>
        <dbReference type="RefSeq" id="XP_020551454.1"/>
    </source>
</evidence>
<dbReference type="KEGG" id="sind:110012400"/>
<accession>A0A8M8V551</accession>
<gene>
    <name evidence="3" type="primary">LOC110012400</name>
</gene>